<dbReference type="OrthoDB" id="7844406at2759"/>
<dbReference type="HOGENOM" id="CLU_1344550_0_0_1"/>
<dbReference type="EMBL" id="CH902618">
    <property type="protein sequence ID" value="EDV39732.1"/>
    <property type="molecule type" value="Genomic_DNA"/>
</dbReference>
<feature type="transmembrane region" description="Helical" evidence="1">
    <location>
        <begin position="21"/>
        <end position="41"/>
    </location>
</feature>
<evidence type="ECO:0000313" key="3">
    <source>
        <dbReference type="Proteomes" id="UP000007801"/>
    </source>
</evidence>
<dbReference type="OMA" id="KRYCRFL"/>
<sequence>MSWQYDIWRRMVRHLRRNYNSIGHAAMTIILLVAALDHAYVRHGCDLLWWRNMVVQEDISALSIMINIAGVKLAIILGLTLFSYVRPAVNSRRFLRQKAEDMPISYVRRRYCRFIVMRLLASLEALIYSPQEEYVHRHMTFCDAVKVIRWDARKLFERNDLQLSLPLHQVLVVEGAVEEALLQEGYAEQLQHLRELDIYRMVYDTVN</sequence>
<dbReference type="Pfam" id="PF15883">
    <property type="entry name" value="DUF4736"/>
    <property type="match status" value="1"/>
</dbReference>
<dbReference type="STRING" id="7217.B3M6B2"/>
<dbReference type="GeneID" id="6506956"/>
<dbReference type="PhylomeDB" id="B3M6B2"/>
<name>B3M6B2_DROAN</name>
<dbReference type="eggNOG" id="ENOG502TBF7">
    <property type="taxonomic scope" value="Eukaryota"/>
</dbReference>
<dbReference type="AlphaFoldDB" id="B3M6B2"/>
<keyword evidence="1" id="KW-0812">Transmembrane</keyword>
<keyword evidence="1" id="KW-1133">Transmembrane helix</keyword>
<reference evidence="2 3" key="1">
    <citation type="journal article" date="2007" name="Nature">
        <title>Evolution of genes and genomes on the Drosophila phylogeny.</title>
        <authorList>
            <consortium name="Drosophila 12 Genomes Consortium"/>
            <person name="Clark A.G."/>
            <person name="Eisen M.B."/>
            <person name="Smith D.R."/>
            <person name="Bergman C.M."/>
            <person name="Oliver B."/>
            <person name="Markow T.A."/>
            <person name="Kaufman T.C."/>
            <person name="Kellis M."/>
            <person name="Gelbart W."/>
            <person name="Iyer V.N."/>
            <person name="Pollard D.A."/>
            <person name="Sackton T.B."/>
            <person name="Larracuente A.M."/>
            <person name="Singh N.D."/>
            <person name="Abad J.P."/>
            <person name="Abt D.N."/>
            <person name="Adryan B."/>
            <person name="Aguade M."/>
            <person name="Akashi H."/>
            <person name="Anderson W.W."/>
            <person name="Aquadro C.F."/>
            <person name="Ardell D.H."/>
            <person name="Arguello R."/>
            <person name="Artieri C.G."/>
            <person name="Barbash D.A."/>
            <person name="Barker D."/>
            <person name="Barsanti P."/>
            <person name="Batterham P."/>
            <person name="Batzoglou S."/>
            <person name="Begun D."/>
            <person name="Bhutkar A."/>
            <person name="Blanco E."/>
            <person name="Bosak S.A."/>
            <person name="Bradley R.K."/>
            <person name="Brand A.D."/>
            <person name="Brent M.R."/>
            <person name="Brooks A.N."/>
            <person name="Brown R.H."/>
            <person name="Butlin R.K."/>
            <person name="Caggese C."/>
            <person name="Calvi B.R."/>
            <person name="Bernardo de Carvalho A."/>
            <person name="Caspi A."/>
            <person name="Castrezana S."/>
            <person name="Celniker S.E."/>
            <person name="Chang J.L."/>
            <person name="Chapple C."/>
            <person name="Chatterji S."/>
            <person name="Chinwalla A."/>
            <person name="Civetta A."/>
            <person name="Clifton S.W."/>
            <person name="Comeron J.M."/>
            <person name="Costello J.C."/>
            <person name="Coyne J.A."/>
            <person name="Daub J."/>
            <person name="David R.G."/>
            <person name="Delcher A.L."/>
            <person name="Delehaunty K."/>
            <person name="Do C.B."/>
            <person name="Ebling H."/>
            <person name="Edwards K."/>
            <person name="Eickbush T."/>
            <person name="Evans J.D."/>
            <person name="Filipski A."/>
            <person name="Findeiss S."/>
            <person name="Freyhult E."/>
            <person name="Fulton L."/>
            <person name="Fulton R."/>
            <person name="Garcia A.C."/>
            <person name="Gardiner A."/>
            <person name="Garfield D.A."/>
            <person name="Garvin B.E."/>
            <person name="Gibson G."/>
            <person name="Gilbert D."/>
            <person name="Gnerre S."/>
            <person name="Godfrey J."/>
            <person name="Good R."/>
            <person name="Gotea V."/>
            <person name="Gravely B."/>
            <person name="Greenberg A.J."/>
            <person name="Griffiths-Jones S."/>
            <person name="Gross S."/>
            <person name="Guigo R."/>
            <person name="Gustafson E.A."/>
            <person name="Haerty W."/>
            <person name="Hahn M.W."/>
            <person name="Halligan D.L."/>
            <person name="Halpern A.L."/>
            <person name="Halter G.M."/>
            <person name="Han M.V."/>
            <person name="Heger A."/>
            <person name="Hillier L."/>
            <person name="Hinrichs A.S."/>
            <person name="Holmes I."/>
            <person name="Hoskins R.A."/>
            <person name="Hubisz M.J."/>
            <person name="Hultmark D."/>
            <person name="Huntley M.A."/>
            <person name="Jaffe D.B."/>
            <person name="Jagadeeshan S."/>
            <person name="Jeck W.R."/>
            <person name="Johnson J."/>
            <person name="Jones C.D."/>
            <person name="Jordan W.C."/>
            <person name="Karpen G.H."/>
            <person name="Kataoka E."/>
            <person name="Keightley P.D."/>
            <person name="Kheradpour P."/>
            <person name="Kirkness E.F."/>
            <person name="Koerich L.B."/>
            <person name="Kristiansen K."/>
            <person name="Kudrna D."/>
            <person name="Kulathinal R.J."/>
            <person name="Kumar S."/>
            <person name="Kwok R."/>
            <person name="Lander E."/>
            <person name="Langley C.H."/>
            <person name="Lapoint R."/>
            <person name="Lazzaro B.P."/>
            <person name="Lee S.J."/>
            <person name="Levesque L."/>
            <person name="Li R."/>
            <person name="Lin C.F."/>
            <person name="Lin M.F."/>
            <person name="Lindblad-Toh K."/>
            <person name="Llopart A."/>
            <person name="Long M."/>
            <person name="Low L."/>
            <person name="Lozovsky E."/>
            <person name="Lu J."/>
            <person name="Luo M."/>
            <person name="Machado C.A."/>
            <person name="Makalowski W."/>
            <person name="Marzo M."/>
            <person name="Matsuda M."/>
            <person name="Matzkin L."/>
            <person name="McAllister B."/>
            <person name="McBride C.S."/>
            <person name="McKernan B."/>
            <person name="McKernan K."/>
            <person name="Mendez-Lago M."/>
            <person name="Minx P."/>
            <person name="Mollenhauer M.U."/>
            <person name="Montooth K."/>
            <person name="Mount S.M."/>
            <person name="Mu X."/>
            <person name="Myers E."/>
            <person name="Negre B."/>
            <person name="Newfeld S."/>
            <person name="Nielsen R."/>
            <person name="Noor M.A."/>
            <person name="O'Grady P."/>
            <person name="Pachter L."/>
            <person name="Papaceit M."/>
            <person name="Parisi M.J."/>
            <person name="Parisi M."/>
            <person name="Parts L."/>
            <person name="Pedersen J.S."/>
            <person name="Pesole G."/>
            <person name="Phillippy A.M."/>
            <person name="Ponting C.P."/>
            <person name="Pop M."/>
            <person name="Porcelli D."/>
            <person name="Powell J.R."/>
            <person name="Prohaska S."/>
            <person name="Pruitt K."/>
            <person name="Puig M."/>
            <person name="Quesneville H."/>
            <person name="Ram K.R."/>
            <person name="Rand D."/>
            <person name="Rasmussen M.D."/>
            <person name="Reed L.K."/>
            <person name="Reenan R."/>
            <person name="Reily A."/>
            <person name="Remington K.A."/>
            <person name="Rieger T.T."/>
            <person name="Ritchie M.G."/>
            <person name="Robin C."/>
            <person name="Rogers Y.H."/>
            <person name="Rohde C."/>
            <person name="Rozas J."/>
            <person name="Rubenfield M.J."/>
            <person name="Ruiz A."/>
            <person name="Russo S."/>
            <person name="Salzberg S.L."/>
            <person name="Sanchez-Gracia A."/>
            <person name="Saranga D.J."/>
            <person name="Sato H."/>
            <person name="Schaeffer S.W."/>
            <person name="Schatz M.C."/>
            <person name="Schlenke T."/>
            <person name="Schwartz R."/>
            <person name="Segarra C."/>
            <person name="Singh R.S."/>
            <person name="Sirot L."/>
            <person name="Sirota M."/>
            <person name="Sisneros N.B."/>
            <person name="Smith C.D."/>
            <person name="Smith T.F."/>
            <person name="Spieth J."/>
            <person name="Stage D.E."/>
            <person name="Stark A."/>
            <person name="Stephan W."/>
            <person name="Strausberg R.L."/>
            <person name="Strempel S."/>
            <person name="Sturgill D."/>
            <person name="Sutton G."/>
            <person name="Sutton G.G."/>
            <person name="Tao W."/>
            <person name="Teichmann S."/>
            <person name="Tobari Y.N."/>
            <person name="Tomimura Y."/>
            <person name="Tsolas J.M."/>
            <person name="Valente V.L."/>
            <person name="Venter E."/>
            <person name="Venter J.C."/>
            <person name="Vicario S."/>
            <person name="Vieira F.G."/>
            <person name="Vilella A.J."/>
            <person name="Villasante A."/>
            <person name="Walenz B."/>
            <person name="Wang J."/>
            <person name="Wasserman M."/>
            <person name="Watts T."/>
            <person name="Wilson D."/>
            <person name="Wilson R.K."/>
            <person name="Wing R.A."/>
            <person name="Wolfner M.F."/>
            <person name="Wong A."/>
            <person name="Wong G.K."/>
            <person name="Wu C.I."/>
            <person name="Wu G."/>
            <person name="Yamamoto D."/>
            <person name="Yang H.P."/>
            <person name="Yang S.P."/>
            <person name="Yorke J.A."/>
            <person name="Yoshida K."/>
            <person name="Zdobnov E."/>
            <person name="Zhang P."/>
            <person name="Zhang Y."/>
            <person name="Zimin A.V."/>
            <person name="Baldwin J."/>
            <person name="Abdouelleil A."/>
            <person name="Abdulkadir J."/>
            <person name="Abebe A."/>
            <person name="Abera B."/>
            <person name="Abreu J."/>
            <person name="Acer S.C."/>
            <person name="Aftuck L."/>
            <person name="Alexander A."/>
            <person name="An P."/>
            <person name="Anderson E."/>
            <person name="Anderson S."/>
            <person name="Arachi H."/>
            <person name="Azer M."/>
            <person name="Bachantsang P."/>
            <person name="Barry A."/>
            <person name="Bayul T."/>
            <person name="Berlin A."/>
            <person name="Bessette D."/>
            <person name="Bloom T."/>
            <person name="Blye J."/>
            <person name="Boguslavskiy L."/>
            <person name="Bonnet C."/>
            <person name="Boukhgalter B."/>
            <person name="Bourzgui I."/>
            <person name="Brown A."/>
            <person name="Cahill P."/>
            <person name="Channer S."/>
            <person name="Cheshatsang Y."/>
            <person name="Chuda L."/>
            <person name="Citroen M."/>
            <person name="Collymore A."/>
            <person name="Cooke P."/>
            <person name="Costello M."/>
            <person name="D'Aco K."/>
            <person name="Daza R."/>
            <person name="De Haan G."/>
            <person name="DeGray S."/>
            <person name="DeMaso C."/>
            <person name="Dhargay N."/>
            <person name="Dooley K."/>
            <person name="Dooley E."/>
            <person name="Doricent M."/>
            <person name="Dorje P."/>
            <person name="Dorjee K."/>
            <person name="Dupes A."/>
            <person name="Elong R."/>
            <person name="Falk J."/>
            <person name="Farina A."/>
            <person name="Faro S."/>
            <person name="Ferguson D."/>
            <person name="Fisher S."/>
            <person name="Foley C.D."/>
            <person name="Franke A."/>
            <person name="Friedrich D."/>
            <person name="Gadbois L."/>
            <person name="Gearin G."/>
            <person name="Gearin C.R."/>
            <person name="Giannoukos G."/>
            <person name="Goode T."/>
            <person name="Graham J."/>
            <person name="Grandbois E."/>
            <person name="Grewal S."/>
            <person name="Gyaltsen K."/>
            <person name="Hafez N."/>
            <person name="Hagos B."/>
            <person name="Hall J."/>
            <person name="Henson C."/>
            <person name="Hollinger A."/>
            <person name="Honan T."/>
            <person name="Huard M.D."/>
            <person name="Hughes L."/>
            <person name="Hurhula B."/>
            <person name="Husby M.E."/>
            <person name="Kamat A."/>
            <person name="Kanga B."/>
            <person name="Kashin S."/>
            <person name="Khazanovich D."/>
            <person name="Kisner P."/>
            <person name="Lance K."/>
            <person name="Lara M."/>
            <person name="Lee W."/>
            <person name="Lennon N."/>
            <person name="Letendre F."/>
            <person name="LeVine R."/>
            <person name="Lipovsky A."/>
            <person name="Liu X."/>
            <person name="Liu J."/>
            <person name="Liu S."/>
            <person name="Lokyitsang T."/>
            <person name="Lokyitsang Y."/>
            <person name="Lubonja R."/>
            <person name="Lui A."/>
            <person name="MacDonald P."/>
            <person name="Magnisalis V."/>
            <person name="Maru K."/>
            <person name="Matthews C."/>
            <person name="McCusker W."/>
            <person name="McDonough S."/>
            <person name="Mehta T."/>
            <person name="Meldrim J."/>
            <person name="Meneus L."/>
            <person name="Mihai O."/>
            <person name="Mihalev A."/>
            <person name="Mihova T."/>
            <person name="Mittelman R."/>
            <person name="Mlenga V."/>
            <person name="Montmayeur A."/>
            <person name="Mulrain L."/>
            <person name="Navidi A."/>
            <person name="Naylor J."/>
            <person name="Negash T."/>
            <person name="Nguyen T."/>
            <person name="Nguyen N."/>
            <person name="Nicol R."/>
            <person name="Norbu C."/>
            <person name="Norbu N."/>
            <person name="Novod N."/>
            <person name="O'Neill B."/>
            <person name="Osman S."/>
            <person name="Markiewicz E."/>
            <person name="Oyono O.L."/>
            <person name="Patti C."/>
            <person name="Phunkhang P."/>
            <person name="Pierre F."/>
            <person name="Priest M."/>
            <person name="Raghuraman S."/>
            <person name="Rege F."/>
            <person name="Reyes R."/>
            <person name="Rise C."/>
            <person name="Rogov P."/>
            <person name="Ross K."/>
            <person name="Ryan E."/>
            <person name="Settipalli S."/>
            <person name="Shea T."/>
            <person name="Sherpa N."/>
            <person name="Shi L."/>
            <person name="Shih D."/>
            <person name="Sparrow T."/>
            <person name="Spaulding J."/>
            <person name="Stalker J."/>
            <person name="Stange-Thomann N."/>
            <person name="Stavropoulos S."/>
            <person name="Stone C."/>
            <person name="Strader C."/>
            <person name="Tesfaye S."/>
            <person name="Thomson T."/>
            <person name="Thoulutsang Y."/>
            <person name="Thoulutsang D."/>
            <person name="Topham K."/>
            <person name="Topping I."/>
            <person name="Tsamla T."/>
            <person name="Vassiliev H."/>
            <person name="Vo A."/>
            <person name="Wangchuk T."/>
            <person name="Wangdi T."/>
            <person name="Weiand M."/>
            <person name="Wilkinson J."/>
            <person name="Wilson A."/>
            <person name="Yadav S."/>
            <person name="Young G."/>
            <person name="Yu Q."/>
            <person name="Zembek L."/>
            <person name="Zhong D."/>
            <person name="Zimmer A."/>
            <person name="Zwirko Z."/>
            <person name="Jaffe D.B."/>
            <person name="Alvarez P."/>
            <person name="Brockman W."/>
            <person name="Butler J."/>
            <person name="Chin C."/>
            <person name="Gnerre S."/>
            <person name="Grabherr M."/>
            <person name="Kleber M."/>
            <person name="Mauceli E."/>
            <person name="MacCallum I."/>
        </authorList>
    </citation>
    <scope>NUCLEOTIDE SEQUENCE [LARGE SCALE GENOMIC DNA]</scope>
    <source>
        <strain evidence="3">Tucson 14024-0371.13</strain>
    </source>
</reference>
<keyword evidence="1" id="KW-0472">Membrane</keyword>
<dbReference type="InterPro" id="IPR031754">
    <property type="entry name" value="DUF4736"/>
</dbReference>
<accession>B3M6B2</accession>
<proteinExistence type="predicted"/>
<evidence type="ECO:0000313" key="2">
    <source>
        <dbReference type="EMBL" id="EDV39732.1"/>
    </source>
</evidence>
<dbReference type="Proteomes" id="UP000007801">
    <property type="component" value="Unassembled WGS sequence"/>
</dbReference>
<dbReference type="InParanoid" id="B3M6B2"/>
<dbReference type="KEGG" id="dan:6506956"/>
<feature type="transmembrane region" description="Helical" evidence="1">
    <location>
        <begin position="61"/>
        <end position="85"/>
    </location>
</feature>
<evidence type="ECO:0000256" key="1">
    <source>
        <dbReference type="SAM" id="Phobius"/>
    </source>
</evidence>
<gene>
    <name evidence="2" type="primary">Dana\GF24323</name>
    <name evidence="2" type="synonym">dana_GLEANR_9054</name>
    <name evidence="2" type="ORF">GF24323</name>
</gene>
<protein>
    <submittedName>
        <fullName evidence="2">Uncharacterized protein</fullName>
    </submittedName>
</protein>
<keyword evidence="3" id="KW-1185">Reference proteome</keyword>
<organism evidence="2 3">
    <name type="scientific">Drosophila ananassae</name>
    <name type="common">Fruit fly</name>
    <dbReference type="NCBI Taxonomy" id="7217"/>
    <lineage>
        <taxon>Eukaryota</taxon>
        <taxon>Metazoa</taxon>
        <taxon>Ecdysozoa</taxon>
        <taxon>Arthropoda</taxon>
        <taxon>Hexapoda</taxon>
        <taxon>Insecta</taxon>
        <taxon>Pterygota</taxon>
        <taxon>Neoptera</taxon>
        <taxon>Endopterygota</taxon>
        <taxon>Diptera</taxon>
        <taxon>Brachycera</taxon>
        <taxon>Muscomorpha</taxon>
        <taxon>Ephydroidea</taxon>
        <taxon>Drosophilidae</taxon>
        <taxon>Drosophila</taxon>
        <taxon>Sophophora</taxon>
    </lineage>
</organism>